<dbReference type="PANTHER" id="PTHR10887">
    <property type="entry name" value="DNA2/NAM7 HELICASE FAMILY"/>
    <property type="match status" value="1"/>
</dbReference>
<dbReference type="PANTHER" id="PTHR10887:SF505">
    <property type="entry name" value="P-LOOP CONTAINING NUCLEOSIDE TRIPHOSPHATE HYDROLASE-RELATED"/>
    <property type="match status" value="1"/>
</dbReference>
<evidence type="ECO:0000259" key="1">
    <source>
        <dbReference type="Pfam" id="PF13086"/>
    </source>
</evidence>
<accession>A0A2U1MX38</accession>
<sequence length="764" mass="86599">MEVSPQPITEEVAPLRESDVAWDSYCLPPPLEEISHIFWLFVNSNKRNIDGNDIRNCSQCCGEREKAIIHTDLRQTFDSFKLNPSQEAAVLSCLAANKCMHQNCTKLIWGPPGTGKTKTVASLLFILLRTKHRTLMCAPTNIAVVGAATRLVRLVRDHDLGCDTYGLGDIVIFGSKERMEITDNRKELHDVFLDYRLDVLIEFLPQWNVYVDGIIRVLDGLTKRHDTINNKCKFADLHEKLISCIRILCTHLPTSVLSLDYANKMYHSITLLQKVDASFKKMRSKNEFQGAALLSITECLKVLKDLQAPSYIPETFQCLNNVPPKDLAGKRGELKRLCVGNACLIFCTASSSIKLCKNDQPIEMVLIDEAAQLKECESLIPLELPRVRNAVLVGDERQLPSMVQSKVCEEAKFGRSLFERLVLLGHEKHLLNIQYRMHPTISLFPNSEFYEGKIVDAPNVIETAHEKCFLEGGMYGSYSFINVESGKEELDQNNSTKNMLEVAVIAEIIADLYRGGEEDVIIFSTVRCNCDGSIGFCANHERANVGLTRARHCLWIVGNKGTMIKSCSVWTKLVLDAENRGCLYDASDDTNLANDMVHTMVELGHFALLLKSDSILFKEAKWKVNFTNKFFERLSKISNLNVLKQVVTLLVKLSSGWRELGDKSSSKFFEKQGICNILEAYGVDEQLYLIWSVDLVYENSLCTQVLMFWDILPLSQIQQRALCLARIFWNYTADTINRCLTKRFERNRVLPVTWPINSVHEVSE</sequence>
<dbReference type="STRING" id="35608.A0A2U1MX38"/>
<dbReference type="InterPro" id="IPR047187">
    <property type="entry name" value="SF1_C_Upf1"/>
</dbReference>
<keyword evidence="3" id="KW-0547">Nucleotide-binding</keyword>
<name>A0A2U1MX38_ARTAN</name>
<dbReference type="GO" id="GO:0004386">
    <property type="term" value="F:helicase activity"/>
    <property type="evidence" value="ECO:0007669"/>
    <property type="project" value="UniProtKB-KW"/>
</dbReference>
<dbReference type="CDD" id="cd18808">
    <property type="entry name" value="SF1_C_Upf1"/>
    <property type="match status" value="1"/>
</dbReference>
<dbReference type="Gene3D" id="3.40.50.300">
    <property type="entry name" value="P-loop containing nucleotide triphosphate hydrolases"/>
    <property type="match status" value="3"/>
</dbReference>
<keyword evidence="4" id="KW-1185">Reference proteome</keyword>
<dbReference type="SUPFAM" id="SSF52540">
    <property type="entry name" value="P-loop containing nucleoside triphosphate hydrolases"/>
    <property type="match status" value="1"/>
</dbReference>
<comment type="caution">
    <text evidence="3">The sequence shown here is derived from an EMBL/GenBank/DDBJ whole genome shotgun (WGS) entry which is preliminary data.</text>
</comment>
<keyword evidence="3" id="KW-0347">Helicase</keyword>
<dbReference type="OrthoDB" id="6513042at2759"/>
<evidence type="ECO:0000313" key="4">
    <source>
        <dbReference type="Proteomes" id="UP000245207"/>
    </source>
</evidence>
<dbReference type="InterPro" id="IPR027417">
    <property type="entry name" value="P-loop_NTPase"/>
</dbReference>
<feature type="domain" description="DNA2/NAM7 helicase helicase" evidence="1">
    <location>
        <begin position="81"/>
        <end position="406"/>
    </location>
</feature>
<dbReference type="Pfam" id="PF13086">
    <property type="entry name" value="AAA_11"/>
    <property type="match status" value="1"/>
</dbReference>
<feature type="domain" description="DNA2/NAM7 helicase-like C-terminal" evidence="2">
    <location>
        <begin position="414"/>
        <end position="513"/>
    </location>
</feature>
<evidence type="ECO:0000313" key="3">
    <source>
        <dbReference type="EMBL" id="PWA65833.1"/>
    </source>
</evidence>
<gene>
    <name evidence="3" type="ORF">CTI12_AA299920</name>
</gene>
<proteinExistence type="predicted"/>
<keyword evidence="3" id="KW-0067">ATP-binding</keyword>
<dbReference type="AlphaFoldDB" id="A0A2U1MX38"/>
<keyword evidence="3" id="KW-0378">Hydrolase</keyword>
<dbReference type="EMBL" id="PKPP01004149">
    <property type="protein sequence ID" value="PWA65833.1"/>
    <property type="molecule type" value="Genomic_DNA"/>
</dbReference>
<protein>
    <submittedName>
        <fullName evidence="3">Helicase SEN1</fullName>
    </submittedName>
</protein>
<evidence type="ECO:0000259" key="2">
    <source>
        <dbReference type="Pfam" id="PF13087"/>
    </source>
</evidence>
<dbReference type="Proteomes" id="UP000245207">
    <property type="component" value="Unassembled WGS sequence"/>
</dbReference>
<dbReference type="InterPro" id="IPR045055">
    <property type="entry name" value="DNA2/NAM7-like"/>
</dbReference>
<dbReference type="Pfam" id="PF13087">
    <property type="entry name" value="AAA_12"/>
    <property type="match status" value="1"/>
</dbReference>
<dbReference type="InterPro" id="IPR041679">
    <property type="entry name" value="DNA2/NAM7-like_C"/>
</dbReference>
<dbReference type="InterPro" id="IPR041677">
    <property type="entry name" value="DNA2/NAM7_AAA_11"/>
</dbReference>
<organism evidence="3 4">
    <name type="scientific">Artemisia annua</name>
    <name type="common">Sweet wormwood</name>
    <dbReference type="NCBI Taxonomy" id="35608"/>
    <lineage>
        <taxon>Eukaryota</taxon>
        <taxon>Viridiplantae</taxon>
        <taxon>Streptophyta</taxon>
        <taxon>Embryophyta</taxon>
        <taxon>Tracheophyta</taxon>
        <taxon>Spermatophyta</taxon>
        <taxon>Magnoliopsida</taxon>
        <taxon>eudicotyledons</taxon>
        <taxon>Gunneridae</taxon>
        <taxon>Pentapetalae</taxon>
        <taxon>asterids</taxon>
        <taxon>campanulids</taxon>
        <taxon>Asterales</taxon>
        <taxon>Asteraceae</taxon>
        <taxon>Asteroideae</taxon>
        <taxon>Anthemideae</taxon>
        <taxon>Artemisiinae</taxon>
        <taxon>Artemisia</taxon>
    </lineage>
</organism>
<reference evidence="3 4" key="1">
    <citation type="journal article" date="2018" name="Mol. Plant">
        <title>The genome of Artemisia annua provides insight into the evolution of Asteraceae family and artemisinin biosynthesis.</title>
        <authorList>
            <person name="Shen Q."/>
            <person name="Zhang L."/>
            <person name="Liao Z."/>
            <person name="Wang S."/>
            <person name="Yan T."/>
            <person name="Shi P."/>
            <person name="Liu M."/>
            <person name="Fu X."/>
            <person name="Pan Q."/>
            <person name="Wang Y."/>
            <person name="Lv Z."/>
            <person name="Lu X."/>
            <person name="Zhang F."/>
            <person name="Jiang W."/>
            <person name="Ma Y."/>
            <person name="Chen M."/>
            <person name="Hao X."/>
            <person name="Li L."/>
            <person name="Tang Y."/>
            <person name="Lv G."/>
            <person name="Zhou Y."/>
            <person name="Sun X."/>
            <person name="Brodelius P.E."/>
            <person name="Rose J.K.C."/>
            <person name="Tang K."/>
        </authorList>
    </citation>
    <scope>NUCLEOTIDE SEQUENCE [LARGE SCALE GENOMIC DNA]</scope>
    <source>
        <strain evidence="4">cv. Huhao1</strain>
        <tissue evidence="3">Leaf</tissue>
    </source>
</reference>